<organism evidence="2 3">
    <name type="scientific">Penicillium brasilianum</name>
    <dbReference type="NCBI Taxonomy" id="104259"/>
    <lineage>
        <taxon>Eukaryota</taxon>
        <taxon>Fungi</taxon>
        <taxon>Dikarya</taxon>
        <taxon>Ascomycota</taxon>
        <taxon>Pezizomycotina</taxon>
        <taxon>Eurotiomycetes</taxon>
        <taxon>Eurotiomycetidae</taxon>
        <taxon>Eurotiales</taxon>
        <taxon>Aspergillaceae</taxon>
        <taxon>Penicillium</taxon>
    </lineage>
</organism>
<dbReference type="EMBL" id="CDHK01000019">
    <property type="protein sequence ID" value="CEJ62653.1"/>
    <property type="molecule type" value="Genomic_DNA"/>
</dbReference>
<dbReference type="AlphaFoldDB" id="A0A0F7U1B1"/>
<evidence type="ECO:0000256" key="1">
    <source>
        <dbReference type="SAM" id="MobiDB-lite"/>
    </source>
</evidence>
<feature type="region of interest" description="Disordered" evidence="1">
    <location>
        <begin position="55"/>
        <end position="82"/>
    </location>
</feature>
<evidence type="ECO:0000313" key="2">
    <source>
        <dbReference type="EMBL" id="CEJ62653.1"/>
    </source>
</evidence>
<evidence type="ECO:0000313" key="3">
    <source>
        <dbReference type="Proteomes" id="UP000042958"/>
    </source>
</evidence>
<sequence>MAEEAINVSKSLSYNCDLDSTTSGISFVQSSEGDYGIVSDGDEFVVSEREHSVYTERSSVYDNDPFEDPDSEPERAAEAGDKYPIGAIAQRVTNRDGVLVTQFLLLWQSWEDSIPEGS</sequence>
<feature type="compositionally biased region" description="Basic and acidic residues" evidence="1">
    <location>
        <begin position="72"/>
        <end position="81"/>
    </location>
</feature>
<proteinExistence type="predicted"/>
<gene>
    <name evidence="2" type="ORF">PMG11_11147</name>
</gene>
<reference evidence="3" key="1">
    <citation type="journal article" date="2015" name="Genome Announc.">
        <title>Draft genome sequence of the fungus Penicillium brasilianum MG11.</title>
        <authorList>
            <person name="Horn F."/>
            <person name="Linde J."/>
            <person name="Mattern D.J."/>
            <person name="Walther G."/>
            <person name="Guthke R."/>
            <person name="Brakhage A.A."/>
            <person name="Valiante V."/>
        </authorList>
    </citation>
    <scope>NUCLEOTIDE SEQUENCE [LARGE SCALE GENOMIC DNA]</scope>
    <source>
        <strain evidence="3">MG11</strain>
    </source>
</reference>
<accession>A0A0F7U1B1</accession>
<name>A0A0F7U1B1_PENBI</name>
<dbReference type="OrthoDB" id="10393616at2759"/>
<keyword evidence="3" id="KW-1185">Reference proteome</keyword>
<protein>
    <submittedName>
        <fullName evidence="2">Uncharacterized protein</fullName>
    </submittedName>
</protein>
<dbReference type="Proteomes" id="UP000042958">
    <property type="component" value="Unassembled WGS sequence"/>
</dbReference>